<reference evidence="1 2" key="1">
    <citation type="journal article" date="2014" name="Proc. Natl. Acad. Sci. U.S.A.">
        <title>Trajectory and genomic determinants of fungal-pathogen speciation and host adaptation.</title>
        <authorList>
            <person name="Hu X."/>
            <person name="Xiao G."/>
            <person name="Zheng P."/>
            <person name="Shang Y."/>
            <person name="Su Y."/>
            <person name="Zhang X."/>
            <person name="Liu X."/>
            <person name="Zhan S."/>
            <person name="St Leger R.J."/>
            <person name="Wang C."/>
        </authorList>
    </citation>
    <scope>NUCLEOTIDE SEQUENCE [LARGE SCALE GENOMIC DNA]</scope>
    <source>
        <strain evidence="1 2">ARSEF 1941</strain>
    </source>
</reference>
<proteinExistence type="predicted"/>
<dbReference type="Proteomes" id="UP000030816">
    <property type="component" value="Unassembled WGS sequence"/>
</dbReference>
<comment type="caution">
    <text evidence="1">The sequence shown here is derived from an EMBL/GenBank/DDBJ whole genome shotgun (WGS) entry which is preliminary data.</text>
</comment>
<organism evidence="1 2">
    <name type="scientific">Metarhizium album (strain ARSEF 1941)</name>
    <dbReference type="NCBI Taxonomy" id="1081103"/>
    <lineage>
        <taxon>Eukaryota</taxon>
        <taxon>Fungi</taxon>
        <taxon>Dikarya</taxon>
        <taxon>Ascomycota</taxon>
        <taxon>Pezizomycotina</taxon>
        <taxon>Sordariomycetes</taxon>
        <taxon>Hypocreomycetidae</taxon>
        <taxon>Hypocreales</taxon>
        <taxon>Clavicipitaceae</taxon>
        <taxon>Metarhizium</taxon>
    </lineage>
</organism>
<evidence type="ECO:0008006" key="3">
    <source>
        <dbReference type="Google" id="ProtNLM"/>
    </source>
</evidence>
<gene>
    <name evidence="1" type="ORF">MAM_04458</name>
</gene>
<evidence type="ECO:0000313" key="2">
    <source>
        <dbReference type="Proteomes" id="UP000030816"/>
    </source>
</evidence>
<evidence type="ECO:0000313" key="1">
    <source>
        <dbReference type="EMBL" id="KHN97443.1"/>
    </source>
</evidence>
<dbReference type="AlphaFoldDB" id="A0A0B2WTR5"/>
<dbReference type="HOGENOM" id="CLU_1806614_0_0_1"/>
<dbReference type="STRING" id="1081103.A0A0B2WTR5"/>
<protein>
    <recommendedName>
        <fullName evidence="3">Protein kinase-like domain protein</fullName>
    </recommendedName>
</protein>
<sequence>MVLLHKDFGTCNILVDEVTCHLTGVIDWAEADICPFGLNLYSLQSLTGKLHLRDGWVRYDDYDSLDHVLWTTFIGQVGGLTSKCIEAIRLASVTGLLLSRGFTSRLANEPQPGPIGDDEHGRYNMLSLDGFLLSPTTKFEGIN</sequence>
<accession>A0A0B2WTR5</accession>
<name>A0A0B2WTR5_METAS</name>
<dbReference type="GeneID" id="63738913"/>
<dbReference type="RefSeq" id="XP_040678509.1">
    <property type="nucleotide sequence ID" value="XM_040823256.1"/>
</dbReference>
<dbReference type="OrthoDB" id="5598852at2759"/>
<keyword evidence="2" id="KW-1185">Reference proteome</keyword>
<dbReference type="EMBL" id="AZHE01000010">
    <property type="protein sequence ID" value="KHN97443.1"/>
    <property type="molecule type" value="Genomic_DNA"/>
</dbReference>
<dbReference type="Gene3D" id="3.90.1200.10">
    <property type="match status" value="1"/>
</dbReference>